<evidence type="ECO:0000256" key="1">
    <source>
        <dbReference type="SAM" id="MobiDB-lite"/>
    </source>
</evidence>
<dbReference type="RefSeq" id="WP_367640517.1">
    <property type="nucleotide sequence ID" value="NZ_JBFNQN010000016.1"/>
</dbReference>
<reference evidence="4 5" key="1">
    <citation type="submission" date="2024-07" db="EMBL/GenBank/DDBJ databases">
        <authorList>
            <person name="Thanompreechachai J."/>
            <person name="Duangmal K."/>
        </authorList>
    </citation>
    <scope>NUCLEOTIDE SEQUENCE [LARGE SCALE GENOMIC DNA]</scope>
    <source>
        <strain evidence="4 5">KCTC 19886</strain>
    </source>
</reference>
<dbReference type="Pfam" id="PF13672">
    <property type="entry name" value="PP2C_2"/>
    <property type="match status" value="1"/>
</dbReference>
<dbReference type="CDD" id="cd00143">
    <property type="entry name" value="PP2Cc"/>
    <property type="match status" value="1"/>
</dbReference>
<sequence length="463" mass="48352">MAIALNYAARSDVGLGRTTNQDSGYAGPHLLVIADGMGGHAGGDVASSLAVGEMSSLDGESHGSDDAAQHLHDAIEAANEQLRRRIEAEPDLNGMGTTVTAILRAGSRLVLAHIGDSRGYLLRDGALTQLTKDHSYVQTLIDDGRITPEEAERHPQRSVIMRVLTGRTDDEADVSVREARPGDRYLLCSDGLSGVVSHDTLAETLAAGEDPDTTCQRLVELALRGGGPDNISCVVADVVELGGGAPPSTTPQVVGAAAFHRPRRSSAAGTPAARAAALRAAQDESGDDSEDDDRPTLTDRERRRRRLRWIAGPLLLVLLLAAGGLGLWRWSQQQYYVGDDAGTVAIYQGLTQDIGPLKTSHVLQTTDIAVADLSTTWSTRVRARVSSSSLADARELVENLEDNAAACRAAVTANAPVPSPTPTASAGATDTQTPSATSTSTSTSTPTSSPTETLSPEDCGGVG</sequence>
<dbReference type="SMART" id="SM00331">
    <property type="entry name" value="PP2C_SIG"/>
    <property type="match status" value="1"/>
</dbReference>
<accession>A0ABV3PC86</accession>
<protein>
    <submittedName>
        <fullName evidence="4">Stp1/IreP family PP2C-type Ser/Thr phosphatase</fullName>
    </submittedName>
</protein>
<feature type="domain" description="PPM-type phosphatase" evidence="3">
    <location>
        <begin position="6"/>
        <end position="238"/>
    </location>
</feature>
<name>A0ABV3PC86_9ACTN</name>
<feature type="region of interest" description="Disordered" evidence="1">
    <location>
        <begin position="279"/>
        <end position="298"/>
    </location>
</feature>
<keyword evidence="5" id="KW-1185">Reference proteome</keyword>
<feature type="compositionally biased region" description="Low complexity" evidence="1">
    <location>
        <begin position="414"/>
        <end position="456"/>
    </location>
</feature>
<dbReference type="Proteomes" id="UP001555826">
    <property type="component" value="Unassembled WGS sequence"/>
</dbReference>
<comment type="caution">
    <text evidence="4">The sequence shown here is derived from an EMBL/GenBank/DDBJ whole genome shotgun (WGS) entry which is preliminary data.</text>
</comment>
<evidence type="ECO:0000259" key="3">
    <source>
        <dbReference type="PROSITE" id="PS51746"/>
    </source>
</evidence>
<dbReference type="InterPro" id="IPR036457">
    <property type="entry name" value="PPM-type-like_dom_sf"/>
</dbReference>
<dbReference type="SMART" id="SM00332">
    <property type="entry name" value="PP2Cc"/>
    <property type="match status" value="1"/>
</dbReference>
<dbReference type="NCBIfam" id="NF033484">
    <property type="entry name" value="Stp1_PP2C_phos"/>
    <property type="match status" value="1"/>
</dbReference>
<dbReference type="EMBL" id="JBFNQN010000016">
    <property type="protein sequence ID" value="MEW9267251.1"/>
    <property type="molecule type" value="Genomic_DNA"/>
</dbReference>
<keyword evidence="2" id="KW-0812">Transmembrane</keyword>
<feature type="region of interest" description="Disordered" evidence="1">
    <location>
        <begin position="414"/>
        <end position="463"/>
    </location>
</feature>
<organism evidence="4 5">
    <name type="scientific">Kineococcus endophyticus</name>
    <dbReference type="NCBI Taxonomy" id="1181883"/>
    <lineage>
        <taxon>Bacteria</taxon>
        <taxon>Bacillati</taxon>
        <taxon>Actinomycetota</taxon>
        <taxon>Actinomycetes</taxon>
        <taxon>Kineosporiales</taxon>
        <taxon>Kineosporiaceae</taxon>
        <taxon>Kineococcus</taxon>
    </lineage>
</organism>
<evidence type="ECO:0000256" key="2">
    <source>
        <dbReference type="SAM" id="Phobius"/>
    </source>
</evidence>
<keyword evidence="2" id="KW-1133">Transmembrane helix</keyword>
<dbReference type="PANTHER" id="PTHR13832:SF827">
    <property type="entry name" value="PROTEIN PHOSPHATASE 1L"/>
    <property type="match status" value="1"/>
</dbReference>
<feature type="transmembrane region" description="Helical" evidence="2">
    <location>
        <begin position="309"/>
        <end position="330"/>
    </location>
</feature>
<dbReference type="InterPro" id="IPR015655">
    <property type="entry name" value="PP2C"/>
</dbReference>
<dbReference type="PANTHER" id="PTHR13832">
    <property type="entry name" value="PROTEIN PHOSPHATASE 2C"/>
    <property type="match status" value="1"/>
</dbReference>
<dbReference type="PROSITE" id="PS51746">
    <property type="entry name" value="PPM_2"/>
    <property type="match status" value="1"/>
</dbReference>
<evidence type="ECO:0000313" key="5">
    <source>
        <dbReference type="Proteomes" id="UP001555826"/>
    </source>
</evidence>
<gene>
    <name evidence="4" type="ORF">AB1207_21075</name>
</gene>
<feature type="compositionally biased region" description="Acidic residues" evidence="1">
    <location>
        <begin position="284"/>
        <end position="293"/>
    </location>
</feature>
<dbReference type="SUPFAM" id="SSF81606">
    <property type="entry name" value="PP2C-like"/>
    <property type="match status" value="1"/>
</dbReference>
<dbReference type="InterPro" id="IPR001932">
    <property type="entry name" value="PPM-type_phosphatase-like_dom"/>
</dbReference>
<dbReference type="Gene3D" id="3.60.40.10">
    <property type="entry name" value="PPM-type phosphatase domain"/>
    <property type="match status" value="1"/>
</dbReference>
<keyword evidence="2" id="KW-0472">Membrane</keyword>
<evidence type="ECO:0000313" key="4">
    <source>
        <dbReference type="EMBL" id="MEW9267251.1"/>
    </source>
</evidence>
<proteinExistence type="predicted"/>